<keyword evidence="1" id="KW-0472">Membrane</keyword>
<reference evidence="2 3" key="1">
    <citation type="journal article" date="2004" name="Science">
        <title>The genome of the diatom Thalassiosira pseudonana: ecology, evolution, and metabolism.</title>
        <authorList>
            <person name="Armbrust E.V."/>
            <person name="Berges J.A."/>
            <person name="Bowler C."/>
            <person name="Green B.R."/>
            <person name="Martinez D."/>
            <person name="Putnam N.H."/>
            <person name="Zhou S."/>
            <person name="Allen A.E."/>
            <person name="Apt K.E."/>
            <person name="Bechner M."/>
            <person name="Brzezinski M.A."/>
            <person name="Chaal B.K."/>
            <person name="Chiovitti A."/>
            <person name="Davis A.K."/>
            <person name="Demarest M.S."/>
            <person name="Detter J.C."/>
            <person name="Glavina T."/>
            <person name="Goodstein D."/>
            <person name="Hadi M.Z."/>
            <person name="Hellsten U."/>
            <person name="Hildebrand M."/>
            <person name="Jenkins B.D."/>
            <person name="Jurka J."/>
            <person name="Kapitonov V.V."/>
            <person name="Kroger N."/>
            <person name="Lau W.W."/>
            <person name="Lane T.W."/>
            <person name="Larimer F.W."/>
            <person name="Lippmeier J.C."/>
            <person name="Lucas S."/>
            <person name="Medina M."/>
            <person name="Montsant A."/>
            <person name="Obornik M."/>
            <person name="Parker M.S."/>
            <person name="Palenik B."/>
            <person name="Pazour G.J."/>
            <person name="Richardson P.M."/>
            <person name="Rynearson T.A."/>
            <person name="Saito M.A."/>
            <person name="Schwartz D.C."/>
            <person name="Thamatrakoln K."/>
            <person name="Valentin K."/>
            <person name="Vardi A."/>
            <person name="Wilkerson F.P."/>
            <person name="Rokhsar D.S."/>
        </authorList>
    </citation>
    <scope>NUCLEOTIDE SEQUENCE [LARGE SCALE GENOMIC DNA]</scope>
    <source>
        <strain evidence="2 3">CCMP1335</strain>
    </source>
</reference>
<protein>
    <submittedName>
        <fullName evidence="2">Uncharacterized protein</fullName>
    </submittedName>
</protein>
<evidence type="ECO:0000313" key="3">
    <source>
        <dbReference type="Proteomes" id="UP000001449"/>
    </source>
</evidence>
<keyword evidence="1" id="KW-1133">Transmembrane helix</keyword>
<dbReference type="Proteomes" id="UP000001449">
    <property type="component" value="Chromosome 16"/>
</dbReference>
<dbReference type="AlphaFoldDB" id="B8LCS2"/>
<dbReference type="InParanoid" id="B8LCS2"/>
<dbReference type="eggNOG" id="ENOG502S980">
    <property type="taxonomic scope" value="Eukaryota"/>
</dbReference>
<reference evidence="2 3" key="2">
    <citation type="journal article" date="2008" name="Nature">
        <title>The Phaeodactylum genome reveals the evolutionary history of diatom genomes.</title>
        <authorList>
            <person name="Bowler C."/>
            <person name="Allen A.E."/>
            <person name="Badger J.H."/>
            <person name="Grimwood J."/>
            <person name="Jabbari K."/>
            <person name="Kuo A."/>
            <person name="Maheswari U."/>
            <person name="Martens C."/>
            <person name="Maumus F."/>
            <person name="Otillar R.P."/>
            <person name="Rayko E."/>
            <person name="Salamov A."/>
            <person name="Vandepoele K."/>
            <person name="Beszteri B."/>
            <person name="Gruber A."/>
            <person name="Heijde M."/>
            <person name="Katinka M."/>
            <person name="Mock T."/>
            <person name="Valentin K."/>
            <person name="Verret F."/>
            <person name="Berges J.A."/>
            <person name="Brownlee C."/>
            <person name="Cadoret J.P."/>
            <person name="Chiovitti A."/>
            <person name="Choi C.J."/>
            <person name="Coesel S."/>
            <person name="De Martino A."/>
            <person name="Detter J.C."/>
            <person name="Durkin C."/>
            <person name="Falciatore A."/>
            <person name="Fournet J."/>
            <person name="Haruta M."/>
            <person name="Huysman M.J."/>
            <person name="Jenkins B.D."/>
            <person name="Jiroutova K."/>
            <person name="Jorgensen R.E."/>
            <person name="Joubert Y."/>
            <person name="Kaplan A."/>
            <person name="Kroger N."/>
            <person name="Kroth P.G."/>
            <person name="La Roche J."/>
            <person name="Lindquist E."/>
            <person name="Lommer M."/>
            <person name="Martin-Jezequel V."/>
            <person name="Lopez P.J."/>
            <person name="Lucas S."/>
            <person name="Mangogna M."/>
            <person name="McGinnis K."/>
            <person name="Medlin L.K."/>
            <person name="Montsant A."/>
            <person name="Oudot-Le Secq M.P."/>
            <person name="Napoli C."/>
            <person name="Obornik M."/>
            <person name="Parker M.S."/>
            <person name="Petit J.L."/>
            <person name="Porcel B.M."/>
            <person name="Poulsen N."/>
            <person name="Robison M."/>
            <person name="Rychlewski L."/>
            <person name="Rynearson T.A."/>
            <person name="Schmutz J."/>
            <person name="Shapiro H."/>
            <person name="Siaut M."/>
            <person name="Stanley M."/>
            <person name="Sussman M.R."/>
            <person name="Taylor A.R."/>
            <person name="Vardi A."/>
            <person name="von Dassow P."/>
            <person name="Vyverman W."/>
            <person name="Willis A."/>
            <person name="Wyrwicz L.S."/>
            <person name="Rokhsar D.S."/>
            <person name="Weissenbach J."/>
            <person name="Armbrust E.V."/>
            <person name="Green B.R."/>
            <person name="Van de Peer Y."/>
            <person name="Grigoriev I.V."/>
        </authorList>
    </citation>
    <scope>NUCLEOTIDE SEQUENCE [LARGE SCALE GENOMIC DNA]</scope>
    <source>
        <strain evidence="2 3">CCMP1335</strain>
    </source>
</reference>
<keyword evidence="3" id="KW-1185">Reference proteome</keyword>
<keyword evidence="1" id="KW-0812">Transmembrane</keyword>
<dbReference type="EMBL" id="DS999417">
    <property type="protein sequence ID" value="EED86950.1"/>
    <property type="molecule type" value="Genomic_DNA"/>
</dbReference>
<accession>B8LCS2</accession>
<feature type="transmembrane region" description="Helical" evidence="1">
    <location>
        <begin position="17"/>
        <end position="38"/>
    </location>
</feature>
<gene>
    <name evidence="2" type="ORF">THAPSDRAFT_25167</name>
</gene>
<evidence type="ECO:0000256" key="1">
    <source>
        <dbReference type="SAM" id="Phobius"/>
    </source>
</evidence>
<evidence type="ECO:0000313" key="2">
    <source>
        <dbReference type="EMBL" id="EED86950.1"/>
    </source>
</evidence>
<organism evidence="2 3">
    <name type="scientific">Thalassiosira pseudonana</name>
    <name type="common">Marine diatom</name>
    <name type="synonym">Cyclotella nana</name>
    <dbReference type="NCBI Taxonomy" id="35128"/>
    <lineage>
        <taxon>Eukaryota</taxon>
        <taxon>Sar</taxon>
        <taxon>Stramenopiles</taxon>
        <taxon>Ochrophyta</taxon>
        <taxon>Bacillariophyta</taxon>
        <taxon>Coscinodiscophyceae</taxon>
        <taxon>Thalassiosirophycidae</taxon>
        <taxon>Thalassiosirales</taxon>
        <taxon>Thalassiosiraceae</taxon>
        <taxon>Thalassiosira</taxon>
    </lineage>
</organism>
<name>B8LCS2_THAPS</name>
<dbReference type="PaxDb" id="35128-Thaps25167"/>
<dbReference type="OMA" id="SSWHWIN"/>
<dbReference type="KEGG" id="tps:THAPSDRAFT_25167"/>
<dbReference type="RefSeq" id="XP_002296749.1">
    <property type="nucleotide sequence ID" value="XM_002296713.1"/>
</dbReference>
<dbReference type="GeneID" id="7442563"/>
<dbReference type="HOGENOM" id="CLU_055216_0_0_1"/>
<sequence>MNAIRLPTRTSPLFAKAYARVILVGVGVVAVAVAMMVLSHKELLRSIASIGGVGGCGDGSSQTKQQKLQQKSYHYVPSSVEEFVMNNFDLLGLNTTDYAETCTVIRDKSLPIHNDLQSYFRELDAYNQLLNEFEPITQDLRQLINANGDNIEEVCNVTKIHPNGLLDGVFKSRQVSMSTTEGYMEPLLPTFRSHKIYENLRKYLMSMEYLVHDFYSMCMHMYFLVEPQMCTQRHHPQKRHSRTVFVDMGAALDFHGNENQPALYINKIYSKFGFKFDHIYAYEINEKAPSNVFEAVPEELQSSWHWINVGVDPEPGAKMNPFTTLANNFLPDDFVVVKLDIDTSPIENRLVRQLRDDPKLLQIVDVFYFEDHVLQKELSSAWGRSAEGSVGESLELMAKLREKGVASHYWP</sequence>
<proteinExistence type="predicted"/>